<evidence type="ECO:0000313" key="2">
    <source>
        <dbReference type="EMBL" id="KAK0422787.1"/>
    </source>
</evidence>
<keyword evidence="1" id="KW-0472">Membrane</keyword>
<feature type="transmembrane region" description="Helical" evidence="1">
    <location>
        <begin position="118"/>
        <end position="137"/>
    </location>
</feature>
<gene>
    <name evidence="2" type="ORF">QR680_007784</name>
</gene>
<name>A0AA39IGN4_9BILA</name>
<feature type="transmembrane region" description="Helical" evidence="1">
    <location>
        <begin position="30"/>
        <end position="48"/>
    </location>
</feature>
<keyword evidence="1" id="KW-0812">Transmembrane</keyword>
<evidence type="ECO:0000256" key="1">
    <source>
        <dbReference type="SAM" id="Phobius"/>
    </source>
</evidence>
<accession>A0AA39IGN4</accession>
<dbReference type="EMBL" id="JAUCMV010000001">
    <property type="protein sequence ID" value="KAK0422787.1"/>
    <property type="molecule type" value="Genomic_DNA"/>
</dbReference>
<dbReference type="AlphaFoldDB" id="A0AA39IGN4"/>
<proteinExistence type="predicted"/>
<comment type="caution">
    <text evidence="2">The sequence shown here is derived from an EMBL/GenBank/DDBJ whole genome shotgun (WGS) entry which is preliminary data.</text>
</comment>
<keyword evidence="1" id="KW-1133">Transmembrane helix</keyword>
<feature type="transmembrane region" description="Helical" evidence="1">
    <location>
        <begin position="54"/>
        <end position="74"/>
    </location>
</feature>
<evidence type="ECO:0000313" key="3">
    <source>
        <dbReference type="Proteomes" id="UP001175271"/>
    </source>
</evidence>
<organism evidence="2 3">
    <name type="scientific">Steinernema hermaphroditum</name>
    <dbReference type="NCBI Taxonomy" id="289476"/>
    <lineage>
        <taxon>Eukaryota</taxon>
        <taxon>Metazoa</taxon>
        <taxon>Ecdysozoa</taxon>
        <taxon>Nematoda</taxon>
        <taxon>Chromadorea</taxon>
        <taxon>Rhabditida</taxon>
        <taxon>Tylenchina</taxon>
        <taxon>Panagrolaimomorpha</taxon>
        <taxon>Strongyloidoidea</taxon>
        <taxon>Steinernematidae</taxon>
        <taxon>Steinernema</taxon>
    </lineage>
</organism>
<reference evidence="2" key="1">
    <citation type="submission" date="2023-06" db="EMBL/GenBank/DDBJ databases">
        <title>Genomic analysis of the entomopathogenic nematode Steinernema hermaphroditum.</title>
        <authorList>
            <person name="Schwarz E.M."/>
            <person name="Heppert J.K."/>
            <person name="Baniya A."/>
            <person name="Schwartz H.T."/>
            <person name="Tan C.-H."/>
            <person name="Antoshechkin I."/>
            <person name="Sternberg P.W."/>
            <person name="Goodrich-Blair H."/>
            <person name="Dillman A.R."/>
        </authorList>
    </citation>
    <scope>NUCLEOTIDE SEQUENCE</scope>
    <source>
        <strain evidence="2">PS9179</strain>
        <tissue evidence="2">Whole animal</tissue>
    </source>
</reference>
<protein>
    <submittedName>
        <fullName evidence="2">Uncharacterized protein</fullName>
    </submittedName>
</protein>
<sequence>MVAHEHHHRDTFYVTVCCGKKVNIEDIARPTAVLSLFIFISLSILAAVHLGWGVVFTMILGFVVYGLLFGALFFKKCVHIFLALFVCFEIFKLCLLMAALILAIVSMSEHYTDLNLKLIIFSAVYLPLNLFIFLVFFKYYKIAKANEEGQTSQRVVRRDVEAPAREVDSPPNYEVAVTEFRERQSQANQLPAYEDIVKDAELKSGVRNQDAEKAI</sequence>
<keyword evidence="3" id="KW-1185">Reference proteome</keyword>
<feature type="transmembrane region" description="Helical" evidence="1">
    <location>
        <begin position="81"/>
        <end position="106"/>
    </location>
</feature>
<dbReference type="Proteomes" id="UP001175271">
    <property type="component" value="Unassembled WGS sequence"/>
</dbReference>